<feature type="transmembrane region" description="Helical" evidence="5">
    <location>
        <begin position="253"/>
        <end position="278"/>
    </location>
</feature>
<evidence type="ECO:0000256" key="3">
    <source>
        <dbReference type="ARBA" id="ARBA00022989"/>
    </source>
</evidence>
<keyword evidence="7" id="KW-1185">Reference proteome</keyword>
<evidence type="ECO:0000313" key="6">
    <source>
        <dbReference type="EMBL" id="ADN13861.1"/>
    </source>
</evidence>
<sequence length="409" mass="44167">MMNKNPFTLTRFVLLWAALGIICGLFASIYWIVLAWMIQGFEQFNGWSLLLIMPLAGLIVGLGIHWLGNPGEIGLVIDNIHLHGGRLSMRENPSMILTSLFSIAAGGSAGPEAPMVQVTGSIGTWLADRFRCQGDVLRTFSLAGMASGFTVLFGAPLGGAMFAMEILHHQNVVEYTEAILPAIVASCSSYMIFVAITRLGIGPTWHFPQYAAGNIDDFVMAMGVGVIGALMGWLFIVIFRWCEHFFQSLKSPIYVQTTLAGLGLGILAALFPLTRYFGEHQLEDVIEGNFLPIMLLGLAVAKMFAIAITVTGGWRGGIIIPLFFVGACFGKALMITHPEFNEALVITCSMAAINAAVTRTPISTTLLLSKLTGFSSLAPILFASLVGFFLAPRKPFIASQLRLEGSKQP</sequence>
<dbReference type="Proteomes" id="UP000008206">
    <property type="component" value="Chromosome"/>
</dbReference>
<dbReference type="InterPro" id="IPR050368">
    <property type="entry name" value="ClC-type_chloride_channel"/>
</dbReference>
<protein>
    <submittedName>
        <fullName evidence="6">Cl-channel voltage-gated family protein</fullName>
    </submittedName>
</protein>
<feature type="transmembrane region" description="Helical" evidence="5">
    <location>
        <begin position="374"/>
        <end position="392"/>
    </location>
</feature>
<dbReference type="RefSeq" id="WP_013321967.1">
    <property type="nucleotide sequence ID" value="NC_014501.1"/>
</dbReference>
<keyword evidence="2 5" id="KW-0812">Transmembrane</keyword>
<dbReference type="InterPro" id="IPR001807">
    <property type="entry name" value="ClC"/>
</dbReference>
<dbReference type="SUPFAM" id="SSF81340">
    <property type="entry name" value="Clc chloride channel"/>
    <property type="match status" value="1"/>
</dbReference>
<feature type="transmembrane region" description="Helical" evidence="5">
    <location>
        <begin position="139"/>
        <end position="158"/>
    </location>
</feature>
<evidence type="ECO:0000256" key="4">
    <source>
        <dbReference type="ARBA" id="ARBA00023136"/>
    </source>
</evidence>
<dbReference type="InterPro" id="IPR014743">
    <property type="entry name" value="Cl-channel_core"/>
</dbReference>
<evidence type="ECO:0000313" key="7">
    <source>
        <dbReference type="Proteomes" id="UP000008206"/>
    </source>
</evidence>
<keyword evidence="4 5" id="KW-0472">Membrane</keyword>
<feature type="transmembrane region" description="Helical" evidence="5">
    <location>
        <begin position="218"/>
        <end position="241"/>
    </location>
</feature>
<dbReference type="CDD" id="cd00400">
    <property type="entry name" value="Voltage_gated_ClC"/>
    <property type="match status" value="1"/>
</dbReference>
<feature type="transmembrane region" description="Helical" evidence="5">
    <location>
        <begin position="290"/>
        <end position="312"/>
    </location>
</feature>
<gene>
    <name evidence="6" type="ordered locus">Cyan7822_1877</name>
</gene>
<dbReference type="PRINTS" id="PR00762">
    <property type="entry name" value="CLCHANNEL"/>
</dbReference>
<feature type="transmembrane region" description="Helical" evidence="5">
    <location>
        <begin position="318"/>
        <end position="336"/>
    </location>
</feature>
<evidence type="ECO:0000256" key="1">
    <source>
        <dbReference type="ARBA" id="ARBA00004141"/>
    </source>
</evidence>
<dbReference type="PANTHER" id="PTHR43427:SF12">
    <property type="entry name" value="CHLORIDE TRANSPORTER"/>
    <property type="match status" value="1"/>
</dbReference>
<dbReference type="Gene3D" id="1.10.3080.10">
    <property type="entry name" value="Clc chloride channel"/>
    <property type="match status" value="1"/>
</dbReference>
<proteinExistence type="predicted"/>
<dbReference type="HOGENOM" id="CLU_015263_1_1_3"/>
<feature type="transmembrane region" description="Helical" evidence="5">
    <location>
        <begin position="178"/>
        <end position="197"/>
    </location>
</feature>
<accession>E0U9R0</accession>
<dbReference type="AlphaFoldDB" id="E0U9R0"/>
<feature type="transmembrane region" description="Helical" evidence="5">
    <location>
        <begin position="44"/>
        <end position="67"/>
    </location>
</feature>
<dbReference type="eggNOG" id="COG0038">
    <property type="taxonomic scope" value="Bacteria"/>
</dbReference>
<dbReference type="GO" id="GO:0015108">
    <property type="term" value="F:chloride transmembrane transporter activity"/>
    <property type="evidence" value="ECO:0007669"/>
    <property type="project" value="InterPro"/>
</dbReference>
<evidence type="ECO:0000256" key="5">
    <source>
        <dbReference type="SAM" id="Phobius"/>
    </source>
</evidence>
<name>E0U9R0_GLOV7</name>
<reference evidence="7" key="1">
    <citation type="journal article" date="2011" name="MBio">
        <title>Novel metabolic attributes of the genus Cyanothece, comprising a group of unicellular nitrogen-fixing Cyanobacteria.</title>
        <authorList>
            <person name="Bandyopadhyay A."/>
            <person name="Elvitigala T."/>
            <person name="Welsh E."/>
            <person name="Stockel J."/>
            <person name="Liberton M."/>
            <person name="Min H."/>
            <person name="Sherman L.A."/>
            <person name="Pakrasi H.B."/>
        </authorList>
    </citation>
    <scope>NUCLEOTIDE SEQUENCE [LARGE SCALE GENOMIC DNA]</scope>
    <source>
        <strain evidence="7">PCC 7822</strain>
    </source>
</reference>
<dbReference type="KEGG" id="cyj:Cyan7822_1877"/>
<comment type="subcellular location">
    <subcellularLocation>
        <location evidence="1">Membrane</location>
        <topology evidence="1">Multi-pass membrane protein</topology>
    </subcellularLocation>
</comment>
<organism evidence="6 7">
    <name type="scientific">Gloeothece verrucosa (strain PCC 7822)</name>
    <name type="common">Cyanothece sp. (strain PCC 7822)</name>
    <dbReference type="NCBI Taxonomy" id="497965"/>
    <lineage>
        <taxon>Bacteria</taxon>
        <taxon>Bacillati</taxon>
        <taxon>Cyanobacteriota</taxon>
        <taxon>Cyanophyceae</taxon>
        <taxon>Oscillatoriophycideae</taxon>
        <taxon>Chroococcales</taxon>
        <taxon>Aphanothecaceae</taxon>
        <taxon>Gloeothece</taxon>
        <taxon>Gloeothece verrucosa</taxon>
    </lineage>
</organism>
<dbReference type="EMBL" id="CP002198">
    <property type="protein sequence ID" value="ADN13861.1"/>
    <property type="molecule type" value="Genomic_DNA"/>
</dbReference>
<feature type="transmembrane region" description="Helical" evidence="5">
    <location>
        <begin position="12"/>
        <end position="38"/>
    </location>
</feature>
<keyword evidence="3 5" id="KW-1133">Transmembrane helix</keyword>
<evidence type="ECO:0000256" key="2">
    <source>
        <dbReference type="ARBA" id="ARBA00022692"/>
    </source>
</evidence>
<dbReference type="PANTHER" id="PTHR43427">
    <property type="entry name" value="CHLORIDE CHANNEL PROTEIN CLC-E"/>
    <property type="match status" value="1"/>
</dbReference>
<dbReference type="STRING" id="497965.Cyan7822_1877"/>
<dbReference type="GO" id="GO:0016020">
    <property type="term" value="C:membrane"/>
    <property type="evidence" value="ECO:0007669"/>
    <property type="project" value="UniProtKB-SubCell"/>
</dbReference>
<dbReference type="Pfam" id="PF00654">
    <property type="entry name" value="Voltage_CLC"/>
    <property type="match status" value="1"/>
</dbReference>